<accession>A0A9Q1GJD0</accession>
<dbReference type="EMBL" id="JAKOGI010002346">
    <property type="protein sequence ID" value="KAJ8422197.1"/>
    <property type="molecule type" value="Genomic_DNA"/>
</dbReference>
<dbReference type="Proteomes" id="UP001153076">
    <property type="component" value="Unassembled WGS sequence"/>
</dbReference>
<reference evidence="1" key="1">
    <citation type="submission" date="2022-04" db="EMBL/GenBank/DDBJ databases">
        <title>Carnegiea gigantea Genome sequencing and assembly v2.</title>
        <authorList>
            <person name="Copetti D."/>
            <person name="Sanderson M.J."/>
            <person name="Burquez A."/>
            <person name="Wojciechowski M.F."/>
        </authorList>
    </citation>
    <scope>NUCLEOTIDE SEQUENCE</scope>
    <source>
        <strain evidence="1">SGP5-SGP5p</strain>
        <tissue evidence="1">Aerial part</tissue>
    </source>
</reference>
<comment type="caution">
    <text evidence="1">The sequence shown here is derived from an EMBL/GenBank/DDBJ whole genome shotgun (WGS) entry which is preliminary data.</text>
</comment>
<dbReference type="AlphaFoldDB" id="A0A9Q1GJD0"/>
<proteinExistence type="predicted"/>
<evidence type="ECO:0000313" key="1">
    <source>
        <dbReference type="EMBL" id="KAJ8422197.1"/>
    </source>
</evidence>
<name>A0A9Q1GJD0_9CARY</name>
<gene>
    <name evidence="1" type="ORF">Cgig2_000662</name>
</gene>
<evidence type="ECO:0000313" key="2">
    <source>
        <dbReference type="Proteomes" id="UP001153076"/>
    </source>
</evidence>
<protein>
    <submittedName>
        <fullName evidence="1">Uncharacterized protein</fullName>
    </submittedName>
</protein>
<sequence>MAGVTRFHQLWGIKRSCLRTQGGGVSSSFSTIRLRRLCPDSVLAEVEEYARDYDVPELPQVVFLAMLLNDVVKLIVLRRWMIMVMESALKELQWSAFQAWVGRNRGRILEACQYYRGLTMWYFKVWPSGQEINGRPHGPSLGWGAFETVIFVPDNRSCQGNLQVALEECHASPSSTLEHYRDLYLRFTFSDADKVAYDFELPKMVQATFYAVLLNDAVALGLVDRCDLLEAQLCQQTPLRRCSWASG</sequence>
<keyword evidence="2" id="KW-1185">Reference proteome</keyword>
<organism evidence="1 2">
    <name type="scientific">Carnegiea gigantea</name>
    <dbReference type="NCBI Taxonomy" id="171969"/>
    <lineage>
        <taxon>Eukaryota</taxon>
        <taxon>Viridiplantae</taxon>
        <taxon>Streptophyta</taxon>
        <taxon>Embryophyta</taxon>
        <taxon>Tracheophyta</taxon>
        <taxon>Spermatophyta</taxon>
        <taxon>Magnoliopsida</taxon>
        <taxon>eudicotyledons</taxon>
        <taxon>Gunneridae</taxon>
        <taxon>Pentapetalae</taxon>
        <taxon>Caryophyllales</taxon>
        <taxon>Cactineae</taxon>
        <taxon>Cactaceae</taxon>
        <taxon>Cactoideae</taxon>
        <taxon>Echinocereeae</taxon>
        <taxon>Carnegiea</taxon>
    </lineage>
</organism>